<gene>
    <name evidence="5" type="ORF">PQ472_02560</name>
</gene>
<evidence type="ECO:0000256" key="2">
    <source>
        <dbReference type="ARBA" id="ARBA00022801"/>
    </source>
</evidence>
<accession>A0ABY7WVW1</accession>
<dbReference type="Pfam" id="PF01183">
    <property type="entry name" value="Glyco_hydro_25"/>
    <property type="match status" value="1"/>
</dbReference>
<protein>
    <submittedName>
        <fullName evidence="5">GH25 family lysozyme</fullName>
    </submittedName>
</protein>
<feature type="signal peptide" evidence="4">
    <location>
        <begin position="1"/>
        <end position="24"/>
    </location>
</feature>
<dbReference type="InterPro" id="IPR002053">
    <property type="entry name" value="Glyco_hydro_25"/>
</dbReference>
<sequence>MKVSKKILGTVVLGVALAAGTAYAAHTDVNAATTYLGVDWAKYQGNNGVYGPNDEFAIAQIGGTYNGTINTQSTYASQVTAAGKRGLRAHTYIWYQVGSSTSVAKGALDYFLPRVKTPKGSIVALDYESGATGSKSANTNAIIYGMNRIKAAGYTPMLYSGQVYLNTHVDMKAVLAKYPNSLWVARYADYAVRNKPNFNYFPSMDGVAIWQYTSMQVAGGLDGNVDLTGITFNGYRKGGSTAPSSSSAPKVTMSQSTYNSKGAVNDGTQLYYLTNTGMINGPKAAWGTYTVSKKGTLNGSTYYLLNKNGKAYAWVKSGSIKLGQTAVKVTMTQSNYSATGNVSGGTQLYYFTNSGMTSGPKATSGSYKAIKKGVLNGTTYYLLSKDGKNGFAWVKSASFRTGSSNNGGMSQDPQHSVATVKGGARLYYYTNSGLINGPVSKAGDYTVLSRGVKSGATYYLLSQNGKSGYAWAPAKALSFNTNKNKMTQSNYTATAKLSASRDAYYYTNAGLTPAANVAAGSYSVVKKGTFLGNTYYLLSHNGRSGFAWVAASSVRF</sequence>
<keyword evidence="4" id="KW-0732">Signal</keyword>
<dbReference type="SMART" id="SM00641">
    <property type="entry name" value="Glyco_25"/>
    <property type="match status" value="1"/>
</dbReference>
<evidence type="ECO:0000256" key="1">
    <source>
        <dbReference type="ARBA" id="ARBA00010646"/>
    </source>
</evidence>
<keyword evidence="2" id="KW-0378">Hydrolase</keyword>
<dbReference type="RefSeq" id="WP_274261084.1">
    <property type="nucleotide sequence ID" value="NZ_CP117884.1"/>
</dbReference>
<proteinExistence type="inferred from homology"/>
<organism evidence="5 6">
    <name type="scientific">Lacticaseibacillus pabuli</name>
    <dbReference type="NCBI Taxonomy" id="3025672"/>
    <lineage>
        <taxon>Bacteria</taxon>
        <taxon>Bacillati</taxon>
        <taxon>Bacillota</taxon>
        <taxon>Bacilli</taxon>
        <taxon>Lactobacillales</taxon>
        <taxon>Lactobacillaceae</taxon>
        <taxon>Lacticaseibacillus</taxon>
    </lineage>
</organism>
<dbReference type="EMBL" id="CP117884">
    <property type="protein sequence ID" value="WDF83136.1"/>
    <property type="molecule type" value="Genomic_DNA"/>
</dbReference>
<evidence type="ECO:0000256" key="4">
    <source>
        <dbReference type="SAM" id="SignalP"/>
    </source>
</evidence>
<dbReference type="InterPro" id="IPR038200">
    <property type="entry name" value="GW_dom_sf"/>
</dbReference>
<dbReference type="Proteomes" id="UP001220377">
    <property type="component" value="Chromosome"/>
</dbReference>
<dbReference type="PROSITE" id="PS51904">
    <property type="entry name" value="GLYCOSYL_HYDROL_F25_2"/>
    <property type="match status" value="1"/>
</dbReference>
<dbReference type="InterPro" id="IPR017853">
    <property type="entry name" value="GH"/>
</dbReference>
<keyword evidence="6" id="KW-1185">Reference proteome</keyword>
<evidence type="ECO:0000256" key="3">
    <source>
        <dbReference type="ARBA" id="ARBA00023295"/>
    </source>
</evidence>
<dbReference type="Gene3D" id="2.30.30.170">
    <property type="match status" value="1"/>
</dbReference>
<name>A0ABY7WVW1_9LACO</name>
<dbReference type="InterPro" id="IPR018077">
    <property type="entry name" value="Glyco_hydro_fam25_subgr"/>
</dbReference>
<reference evidence="5 6" key="1">
    <citation type="submission" date="2023-02" db="EMBL/GenBank/DDBJ databases">
        <title>Genome sequence of Lacticaseibacillus sp. KACC 23028.</title>
        <authorList>
            <person name="Kim S."/>
            <person name="Heo J."/>
            <person name="Kwon S.-W."/>
        </authorList>
    </citation>
    <scope>NUCLEOTIDE SEQUENCE [LARGE SCALE GENOMIC DNA]</scope>
    <source>
        <strain evidence="5 6">KACC 23028</strain>
    </source>
</reference>
<evidence type="ECO:0000313" key="5">
    <source>
        <dbReference type="EMBL" id="WDF83136.1"/>
    </source>
</evidence>
<comment type="similarity">
    <text evidence="1">Belongs to the glycosyl hydrolase 25 family.</text>
</comment>
<keyword evidence="3" id="KW-0326">Glycosidase</keyword>
<dbReference type="Gene3D" id="3.20.20.80">
    <property type="entry name" value="Glycosidases"/>
    <property type="match status" value="1"/>
</dbReference>
<feature type="chain" id="PRO_5045505122" evidence="4">
    <location>
        <begin position="25"/>
        <end position="556"/>
    </location>
</feature>
<evidence type="ECO:0000313" key="6">
    <source>
        <dbReference type="Proteomes" id="UP001220377"/>
    </source>
</evidence>
<dbReference type="SUPFAM" id="SSF51445">
    <property type="entry name" value="(Trans)glycosidases"/>
    <property type="match status" value="1"/>
</dbReference>